<evidence type="ECO:0000256" key="4">
    <source>
        <dbReference type="SAM" id="SignalP"/>
    </source>
</evidence>
<dbReference type="InterPro" id="IPR017853">
    <property type="entry name" value="GH"/>
</dbReference>
<feature type="chain" id="PRO_5046593089" evidence="4">
    <location>
        <begin position="24"/>
        <end position="335"/>
    </location>
</feature>
<keyword evidence="1 3" id="KW-0378">Hydrolase</keyword>
<evidence type="ECO:0000313" key="7">
    <source>
        <dbReference type="Proteomes" id="UP001549047"/>
    </source>
</evidence>
<dbReference type="PROSITE" id="PS00659">
    <property type="entry name" value="GLYCOSYL_HYDROL_F5"/>
    <property type="match status" value="1"/>
</dbReference>
<dbReference type="PANTHER" id="PTHR34142:SF1">
    <property type="entry name" value="GLYCOSIDE HYDROLASE FAMILY 5 DOMAIN-CONTAINING PROTEIN"/>
    <property type="match status" value="1"/>
</dbReference>
<comment type="caution">
    <text evidence="6">The sequence shown here is derived from an EMBL/GenBank/DDBJ whole genome shotgun (WGS) entry which is preliminary data.</text>
</comment>
<dbReference type="EC" id="3.2.1.4" evidence="6"/>
<sequence>MRALTKSLFAILLSGSVAAPAGATCLRGINLSGAEFNGRGAKVNTDYTYPSQKIIDYFASKKLNTVRLPILWERLQPVLNQQLDPDELGRLKTSVAQMRKAGLGVIIDPHNFATYDDIQIGTPFVSYGDFADFWRRVANEFANQDGIYFGVMNEPFHMPATQWQPAASAAVAAIRETGAKNLILVPGVEWTSAREWERASAAEMIKVTDPADNFAFEFHQYLDSDFSGTHDTCPRADDALAAINKVTDWLRANKRRGVLGEFGGSGKPECLKGIADMVQAMNTAKDVWIGWTYWVAGDWWPATEINNVTPTREGDRPQLASLIGPGLGDKSCAGF</sequence>
<gene>
    <name evidence="6" type="ORF">ABID16_000178</name>
</gene>
<dbReference type="PANTHER" id="PTHR34142">
    <property type="entry name" value="ENDO-BETA-1,4-GLUCANASE A"/>
    <property type="match status" value="1"/>
</dbReference>
<reference evidence="6 7" key="1">
    <citation type="submission" date="2024-06" db="EMBL/GenBank/DDBJ databases">
        <title>Genomic Encyclopedia of Type Strains, Phase IV (KMG-IV): sequencing the most valuable type-strain genomes for metagenomic binning, comparative biology and taxonomic classification.</title>
        <authorList>
            <person name="Goeker M."/>
        </authorList>
    </citation>
    <scope>NUCLEOTIDE SEQUENCE [LARGE SCALE GENOMIC DNA]</scope>
    <source>
        <strain evidence="6 7">DSM 29780</strain>
    </source>
</reference>
<evidence type="ECO:0000256" key="2">
    <source>
        <dbReference type="ARBA" id="ARBA00023295"/>
    </source>
</evidence>
<evidence type="ECO:0000259" key="5">
    <source>
        <dbReference type="Pfam" id="PF00150"/>
    </source>
</evidence>
<comment type="similarity">
    <text evidence="3">Belongs to the glycosyl hydrolase 5 (cellulase A) family.</text>
</comment>
<proteinExistence type="inferred from homology"/>
<dbReference type="Gene3D" id="3.20.20.80">
    <property type="entry name" value="Glycosidases"/>
    <property type="match status" value="1"/>
</dbReference>
<evidence type="ECO:0000313" key="6">
    <source>
        <dbReference type="EMBL" id="MET3611873.1"/>
    </source>
</evidence>
<dbReference type="RefSeq" id="WP_354554266.1">
    <property type="nucleotide sequence ID" value="NZ_JBEPMB010000001.1"/>
</dbReference>
<protein>
    <submittedName>
        <fullName evidence="6">Endoglucanase</fullName>
        <ecNumber evidence="6">3.2.1.4</ecNumber>
    </submittedName>
</protein>
<keyword evidence="7" id="KW-1185">Reference proteome</keyword>
<evidence type="ECO:0000256" key="1">
    <source>
        <dbReference type="ARBA" id="ARBA00022801"/>
    </source>
</evidence>
<dbReference type="InterPro" id="IPR001547">
    <property type="entry name" value="Glyco_hydro_5"/>
</dbReference>
<dbReference type="SUPFAM" id="SSF51445">
    <property type="entry name" value="(Trans)glycosidases"/>
    <property type="match status" value="1"/>
</dbReference>
<dbReference type="Pfam" id="PF00150">
    <property type="entry name" value="Cellulase"/>
    <property type="match status" value="1"/>
</dbReference>
<dbReference type="GO" id="GO:0008810">
    <property type="term" value="F:cellulase activity"/>
    <property type="evidence" value="ECO:0007669"/>
    <property type="project" value="UniProtKB-EC"/>
</dbReference>
<keyword evidence="2 3" id="KW-0326">Glycosidase</keyword>
<dbReference type="EMBL" id="JBEPMB010000001">
    <property type="protein sequence ID" value="MET3611873.1"/>
    <property type="molecule type" value="Genomic_DNA"/>
</dbReference>
<organism evidence="6 7">
    <name type="scientific">Rhizobium aquaticum</name>
    <dbReference type="NCBI Taxonomy" id="1549636"/>
    <lineage>
        <taxon>Bacteria</taxon>
        <taxon>Pseudomonadati</taxon>
        <taxon>Pseudomonadota</taxon>
        <taxon>Alphaproteobacteria</taxon>
        <taxon>Hyphomicrobiales</taxon>
        <taxon>Rhizobiaceae</taxon>
        <taxon>Rhizobium/Agrobacterium group</taxon>
        <taxon>Rhizobium</taxon>
    </lineage>
</organism>
<dbReference type="InterPro" id="IPR018087">
    <property type="entry name" value="Glyco_hydro_5_CS"/>
</dbReference>
<evidence type="ECO:0000256" key="3">
    <source>
        <dbReference type="RuleBase" id="RU361153"/>
    </source>
</evidence>
<name>A0ABV2ITT8_9HYPH</name>
<accession>A0ABV2ITT8</accession>
<keyword evidence="4" id="KW-0732">Signal</keyword>
<feature type="domain" description="Glycoside hydrolase family 5" evidence="5">
    <location>
        <begin position="31"/>
        <end position="296"/>
    </location>
</feature>
<dbReference type="Proteomes" id="UP001549047">
    <property type="component" value="Unassembled WGS sequence"/>
</dbReference>
<feature type="signal peptide" evidence="4">
    <location>
        <begin position="1"/>
        <end position="23"/>
    </location>
</feature>